<name>A0A2T0U1H4_9ACTN</name>
<dbReference type="AlphaFoldDB" id="A0A2T0U1H4"/>
<feature type="region of interest" description="Disordered" evidence="1">
    <location>
        <begin position="96"/>
        <end position="116"/>
    </location>
</feature>
<accession>A0A2T0U1H4</accession>
<dbReference type="EMBL" id="PVTG01000001">
    <property type="protein sequence ID" value="PRY51786.1"/>
    <property type="molecule type" value="Genomic_DNA"/>
</dbReference>
<keyword evidence="3" id="KW-1185">Reference proteome</keyword>
<gene>
    <name evidence="2" type="ORF">LY71_101158</name>
</gene>
<evidence type="ECO:0000256" key="1">
    <source>
        <dbReference type="SAM" id="MobiDB-lite"/>
    </source>
</evidence>
<comment type="caution">
    <text evidence="2">The sequence shown here is derived from an EMBL/GenBank/DDBJ whole genome shotgun (WGS) entry which is preliminary data.</text>
</comment>
<sequence>MISTPSICTPAGVTGPGALAARPAPAVVVPTARPRYAVVRSMTPFELTGTAVVAPTAPAQGTGLPTAALPGTDVFGTRVFGTGVLGTGVVAVADQRTDIENTHHTLGNHPPGRPQS</sequence>
<dbReference type="Proteomes" id="UP000239210">
    <property type="component" value="Unassembled WGS sequence"/>
</dbReference>
<dbReference type="RefSeq" id="WP_106275090.1">
    <property type="nucleotide sequence ID" value="NZ_PVTG01000001.1"/>
</dbReference>
<organism evidence="2 3">
    <name type="scientific">Geodermatophilus tzadiensis</name>
    <dbReference type="NCBI Taxonomy" id="1137988"/>
    <lineage>
        <taxon>Bacteria</taxon>
        <taxon>Bacillati</taxon>
        <taxon>Actinomycetota</taxon>
        <taxon>Actinomycetes</taxon>
        <taxon>Geodermatophilales</taxon>
        <taxon>Geodermatophilaceae</taxon>
        <taxon>Geodermatophilus</taxon>
    </lineage>
</organism>
<protein>
    <submittedName>
        <fullName evidence="2">Uncharacterized protein</fullName>
    </submittedName>
</protein>
<reference evidence="2 3" key="1">
    <citation type="submission" date="2018-03" db="EMBL/GenBank/DDBJ databases">
        <title>Genomic Encyclopedia of Archaeal and Bacterial Type Strains, Phase II (KMG-II): from individual species to whole genera.</title>
        <authorList>
            <person name="Goeker M."/>
        </authorList>
    </citation>
    <scope>NUCLEOTIDE SEQUENCE [LARGE SCALE GENOMIC DNA]</scope>
    <source>
        <strain evidence="2 3">DSM 45416</strain>
    </source>
</reference>
<proteinExistence type="predicted"/>
<evidence type="ECO:0000313" key="3">
    <source>
        <dbReference type="Proteomes" id="UP000239210"/>
    </source>
</evidence>
<evidence type="ECO:0000313" key="2">
    <source>
        <dbReference type="EMBL" id="PRY51786.1"/>
    </source>
</evidence>